<dbReference type="AlphaFoldDB" id="A0A412MU42"/>
<dbReference type="SUPFAM" id="SSF51735">
    <property type="entry name" value="NAD(P)-binding Rossmann-fold domains"/>
    <property type="match status" value="1"/>
</dbReference>
<evidence type="ECO:0000313" key="4">
    <source>
        <dbReference type="EMBL" id="RGJ97145.1"/>
    </source>
</evidence>
<dbReference type="PRINTS" id="PR00081">
    <property type="entry name" value="GDHRDH"/>
</dbReference>
<reference evidence="3 6" key="2">
    <citation type="submission" date="2019-06" db="EMBL/GenBank/DDBJ databases">
        <title>Complete genome sequence of Bacteroides uniformis NBRC 113350.</title>
        <authorList>
            <person name="Miura T."/>
            <person name="Furukawa M."/>
            <person name="Shimamura M."/>
            <person name="Ohyama Y."/>
            <person name="Yamazoe A."/>
            <person name="Kawasaki H."/>
        </authorList>
    </citation>
    <scope>NUCLEOTIDE SEQUENCE [LARGE SCALE GENOMIC DNA]</scope>
    <source>
        <strain evidence="3 6">NBRC 113350</strain>
    </source>
</reference>
<dbReference type="InterPro" id="IPR020904">
    <property type="entry name" value="Sc_DH/Rdtase_CS"/>
</dbReference>
<protein>
    <submittedName>
        <fullName evidence="3">3-oxoacyl-ACP reductase</fullName>
    </submittedName>
    <submittedName>
        <fullName evidence="4">SDR family oxidoreductase</fullName>
    </submittedName>
</protein>
<dbReference type="InterPro" id="IPR002347">
    <property type="entry name" value="SDR_fam"/>
</dbReference>
<keyword evidence="2" id="KW-0560">Oxidoreductase</keyword>
<dbReference type="EMBL" id="AP019724">
    <property type="protein sequence ID" value="BBK88054.1"/>
    <property type="molecule type" value="Genomic_DNA"/>
</dbReference>
<dbReference type="NCBIfam" id="NF005559">
    <property type="entry name" value="PRK07231.1"/>
    <property type="match status" value="1"/>
</dbReference>
<dbReference type="GO" id="GO:0048038">
    <property type="term" value="F:quinone binding"/>
    <property type="evidence" value="ECO:0007669"/>
    <property type="project" value="TreeGrafter"/>
</dbReference>
<dbReference type="PRINTS" id="PR00080">
    <property type="entry name" value="SDRFAMILY"/>
</dbReference>
<evidence type="ECO:0000256" key="2">
    <source>
        <dbReference type="ARBA" id="ARBA00023002"/>
    </source>
</evidence>
<dbReference type="Gene3D" id="3.40.50.720">
    <property type="entry name" value="NAD(P)-binding Rossmann-like Domain"/>
    <property type="match status" value="1"/>
</dbReference>
<dbReference type="KEGG" id="bun:Bun01g_24240"/>
<dbReference type="CDD" id="cd05233">
    <property type="entry name" value="SDR_c"/>
    <property type="match status" value="1"/>
</dbReference>
<dbReference type="InterPro" id="IPR036291">
    <property type="entry name" value="NAD(P)-bd_dom_sf"/>
</dbReference>
<dbReference type="GO" id="GO:0006633">
    <property type="term" value="P:fatty acid biosynthetic process"/>
    <property type="evidence" value="ECO:0007669"/>
    <property type="project" value="TreeGrafter"/>
</dbReference>
<dbReference type="PANTHER" id="PTHR42760">
    <property type="entry name" value="SHORT-CHAIN DEHYDROGENASES/REDUCTASES FAMILY MEMBER"/>
    <property type="match status" value="1"/>
</dbReference>
<dbReference type="PROSITE" id="PS00061">
    <property type="entry name" value="ADH_SHORT"/>
    <property type="match status" value="1"/>
</dbReference>
<proteinExistence type="inferred from homology"/>
<dbReference type="FunFam" id="3.40.50.720:FF:000084">
    <property type="entry name" value="Short-chain dehydrogenase reductase"/>
    <property type="match status" value="1"/>
</dbReference>
<dbReference type="EMBL" id="QSPV01000001">
    <property type="protein sequence ID" value="RGJ97145.1"/>
    <property type="molecule type" value="Genomic_DNA"/>
</dbReference>
<evidence type="ECO:0000256" key="1">
    <source>
        <dbReference type="ARBA" id="ARBA00006484"/>
    </source>
</evidence>
<dbReference type="Pfam" id="PF13561">
    <property type="entry name" value="adh_short_C2"/>
    <property type="match status" value="1"/>
</dbReference>
<evidence type="ECO:0000313" key="6">
    <source>
        <dbReference type="Proteomes" id="UP000320533"/>
    </source>
</evidence>
<evidence type="ECO:0000313" key="3">
    <source>
        <dbReference type="EMBL" id="BBK88054.1"/>
    </source>
</evidence>
<dbReference type="PANTHER" id="PTHR42760:SF133">
    <property type="entry name" value="3-OXOACYL-[ACYL-CARRIER-PROTEIN] REDUCTASE"/>
    <property type="match status" value="1"/>
</dbReference>
<reference evidence="4 5" key="1">
    <citation type="submission" date="2018-08" db="EMBL/GenBank/DDBJ databases">
        <title>A genome reference for cultivated species of the human gut microbiota.</title>
        <authorList>
            <person name="Zou Y."/>
            <person name="Xue W."/>
            <person name="Luo G."/>
        </authorList>
    </citation>
    <scope>NUCLEOTIDE SEQUENCE [LARGE SCALE GENOMIC DNA]</scope>
    <source>
        <strain evidence="4 5">TM04-30</strain>
    </source>
</reference>
<dbReference type="RefSeq" id="WP_055288392.1">
    <property type="nucleotide sequence ID" value="NZ_AP019724.1"/>
</dbReference>
<name>A0A412MU42_BACUN</name>
<accession>A0A412MU42</accession>
<comment type="similarity">
    <text evidence="1">Belongs to the short-chain dehydrogenases/reductases (SDR) family.</text>
</comment>
<evidence type="ECO:0000313" key="5">
    <source>
        <dbReference type="Proteomes" id="UP000260844"/>
    </source>
</evidence>
<dbReference type="Proteomes" id="UP000320533">
    <property type="component" value="Chromosome"/>
</dbReference>
<dbReference type="Proteomes" id="UP000260844">
    <property type="component" value="Unassembled WGS sequence"/>
</dbReference>
<sequence>MNRLDNKVCIVTGGAKGIGASIVRKFAAEGAKVYIFDFDVASIETWINEIPESQKKLIIGRSVDICEFKAVTNEIMQIKKAEGHIDVLANNAGIVSYEMMSMIDYNKLRKMFDVNVIALINITQTVARVMARQKSGSIINMASIVGLQGAKGQLSYSATKGAVISVTKSAAKELCESGIRVNAIAPGMISSERFQNVMQEKFSNRIETVGFGRLGTPDEVADAFLFFASDESSYITGQVLAVDGCINL</sequence>
<organism evidence="4 5">
    <name type="scientific">Bacteroides uniformis</name>
    <dbReference type="NCBI Taxonomy" id="820"/>
    <lineage>
        <taxon>Bacteria</taxon>
        <taxon>Pseudomonadati</taxon>
        <taxon>Bacteroidota</taxon>
        <taxon>Bacteroidia</taxon>
        <taxon>Bacteroidales</taxon>
        <taxon>Bacteroidaceae</taxon>
        <taxon>Bacteroides</taxon>
    </lineage>
</organism>
<gene>
    <name evidence="3" type="ORF">Bun01g_24240</name>
    <name evidence="4" type="ORF">DXD40_01715</name>
</gene>
<dbReference type="GO" id="GO:0016616">
    <property type="term" value="F:oxidoreductase activity, acting on the CH-OH group of donors, NAD or NADP as acceptor"/>
    <property type="evidence" value="ECO:0007669"/>
    <property type="project" value="TreeGrafter"/>
</dbReference>